<dbReference type="EMBL" id="RCNL01000002">
    <property type="protein sequence ID" value="TXL79670.1"/>
    <property type="molecule type" value="Genomic_DNA"/>
</dbReference>
<dbReference type="Proteomes" id="UP000426772">
    <property type="component" value="Unassembled WGS sequence"/>
</dbReference>
<reference evidence="1 2" key="1">
    <citation type="submission" date="2018-10" db="EMBL/GenBank/DDBJ databases">
        <title>Draft genome sequence of Pantoea vagans isolated from corpses of the sugarcane aphid Melanaphis sacchari Zehntner.</title>
        <authorList>
            <person name="Toledo E."/>
            <person name="Pena G."/>
            <person name="Lozano L."/>
        </authorList>
    </citation>
    <scope>NUCLEOTIDE SEQUENCE [LARGE SCALE GENOMIC DNA]</scope>
    <source>
        <strain evidence="1 2">ET-90</strain>
    </source>
</reference>
<evidence type="ECO:0000313" key="2">
    <source>
        <dbReference type="Proteomes" id="UP000426772"/>
    </source>
</evidence>
<keyword evidence="2" id="KW-1185">Reference proteome</keyword>
<gene>
    <name evidence="1" type="ORF">D9O29_05170</name>
</gene>
<sequence length="229" mass="26157">MKWLRKKRTLCQSDVPGDSVTGSESEAGLNPDKIRFDHVLSLAVSLPSAARHNLLRALIRPIQSDYLLAVGAEGQDARPTLDERQFFFQSLFDYTSFEQLSHQKLMPEEYPLSLATDMVLPWPWSMNSYKGSLSIGSWQGNPWRYDNFNHHVELWLPWRIGFVKGGNHSLAAGILAGEGTLLPDRVFDMQDLLRHVSTDGVWWYAGEKQVEKVRDWRTAALFELGRLIN</sequence>
<dbReference type="Pfam" id="PF20457">
    <property type="entry name" value="DUF6710"/>
    <property type="match status" value="1"/>
</dbReference>
<dbReference type="RefSeq" id="WP_147788641.1">
    <property type="nucleotide sequence ID" value="NZ_RCNL01000002.1"/>
</dbReference>
<organism evidence="1 2">
    <name type="scientific">Pantoea vagans</name>
    <dbReference type="NCBI Taxonomy" id="470934"/>
    <lineage>
        <taxon>Bacteria</taxon>
        <taxon>Pseudomonadati</taxon>
        <taxon>Pseudomonadota</taxon>
        <taxon>Gammaproteobacteria</taxon>
        <taxon>Enterobacterales</taxon>
        <taxon>Erwiniaceae</taxon>
        <taxon>Pantoea</taxon>
    </lineage>
</organism>
<accession>A0ABY3LIL8</accession>
<protein>
    <submittedName>
        <fullName evidence="1">Uncharacterized protein</fullName>
    </submittedName>
</protein>
<comment type="caution">
    <text evidence="1">The sequence shown here is derived from an EMBL/GenBank/DDBJ whole genome shotgun (WGS) entry which is preliminary data.</text>
</comment>
<proteinExistence type="predicted"/>
<dbReference type="InterPro" id="IPR046556">
    <property type="entry name" value="DUF6710"/>
</dbReference>
<evidence type="ECO:0000313" key="1">
    <source>
        <dbReference type="EMBL" id="TXL79670.1"/>
    </source>
</evidence>
<name>A0ABY3LIL8_9GAMM</name>